<evidence type="ECO:0000256" key="1">
    <source>
        <dbReference type="SAM" id="MobiDB-lite"/>
    </source>
</evidence>
<dbReference type="EMBL" id="JAAIUW010000005">
    <property type="protein sequence ID" value="KAF7833188.1"/>
    <property type="molecule type" value="Genomic_DNA"/>
</dbReference>
<comment type="caution">
    <text evidence="2">The sequence shown here is derived from an EMBL/GenBank/DDBJ whole genome shotgun (WGS) entry which is preliminary data.</text>
</comment>
<gene>
    <name evidence="2" type="ORF">G2W53_015521</name>
</gene>
<accession>A0A834WWD8</accession>
<dbReference type="Proteomes" id="UP000634136">
    <property type="component" value="Unassembled WGS sequence"/>
</dbReference>
<protein>
    <submittedName>
        <fullName evidence="2">Uncharacterized protein</fullName>
    </submittedName>
</protein>
<name>A0A834WWD8_9FABA</name>
<keyword evidence="3" id="KW-1185">Reference proteome</keyword>
<reference evidence="2" key="1">
    <citation type="submission" date="2020-09" db="EMBL/GenBank/DDBJ databases">
        <title>Genome-Enabled Discovery of Anthraquinone Biosynthesis in Senna tora.</title>
        <authorList>
            <person name="Kang S.-H."/>
            <person name="Pandey R.P."/>
            <person name="Lee C.-M."/>
            <person name="Sim J.-S."/>
            <person name="Jeong J.-T."/>
            <person name="Choi B.-S."/>
            <person name="Jung M."/>
            <person name="Ginzburg D."/>
            <person name="Zhao K."/>
            <person name="Won S.Y."/>
            <person name="Oh T.-J."/>
            <person name="Yu Y."/>
            <person name="Kim N.-H."/>
            <person name="Lee O.R."/>
            <person name="Lee T.-H."/>
            <person name="Bashyal P."/>
            <person name="Kim T.-S."/>
            <person name="Lee W.-H."/>
            <person name="Kawkins C."/>
            <person name="Kim C.-K."/>
            <person name="Kim J.S."/>
            <person name="Ahn B.O."/>
            <person name="Rhee S.Y."/>
            <person name="Sohng J.K."/>
        </authorList>
    </citation>
    <scope>NUCLEOTIDE SEQUENCE</scope>
    <source>
        <tissue evidence="2">Leaf</tissue>
    </source>
</reference>
<feature type="region of interest" description="Disordered" evidence="1">
    <location>
        <begin position="226"/>
        <end position="245"/>
    </location>
</feature>
<proteinExistence type="predicted"/>
<dbReference type="AlphaFoldDB" id="A0A834WWD8"/>
<evidence type="ECO:0000313" key="2">
    <source>
        <dbReference type="EMBL" id="KAF7833188.1"/>
    </source>
</evidence>
<organism evidence="2 3">
    <name type="scientific">Senna tora</name>
    <dbReference type="NCBI Taxonomy" id="362788"/>
    <lineage>
        <taxon>Eukaryota</taxon>
        <taxon>Viridiplantae</taxon>
        <taxon>Streptophyta</taxon>
        <taxon>Embryophyta</taxon>
        <taxon>Tracheophyta</taxon>
        <taxon>Spermatophyta</taxon>
        <taxon>Magnoliopsida</taxon>
        <taxon>eudicotyledons</taxon>
        <taxon>Gunneridae</taxon>
        <taxon>Pentapetalae</taxon>
        <taxon>rosids</taxon>
        <taxon>fabids</taxon>
        <taxon>Fabales</taxon>
        <taxon>Fabaceae</taxon>
        <taxon>Caesalpinioideae</taxon>
        <taxon>Cassia clade</taxon>
        <taxon>Senna</taxon>
    </lineage>
</organism>
<sequence length="245" mass="27930">MARSDNEMSEQGVGIDDRTSEINARDFVDTISDILATEEISPKEDGFLFPNVYDCSKNIDDILEDFAEKLNRLNDNELCSMDTDVMPRFYQQFKDAFMGWHKARKLEEGHAFDLGHYPIKLRMVLVKQYNFEKPMKNEVDVEVNNQGNHKGLKMKAGMLGVKVKKARMIAIADDNVGKGKRKQVSFAEDVIFVASKVTGVKMSRKAGKFNRELYMYKAGVETKREGDMTQMGIREASPKQPPKEI</sequence>
<evidence type="ECO:0000313" key="3">
    <source>
        <dbReference type="Proteomes" id="UP000634136"/>
    </source>
</evidence>